<keyword evidence="9" id="KW-1185">Reference proteome</keyword>
<evidence type="ECO:0000259" key="7">
    <source>
        <dbReference type="PROSITE" id="PS50059"/>
    </source>
</evidence>
<evidence type="ECO:0000313" key="9">
    <source>
        <dbReference type="Proteomes" id="UP000001311"/>
    </source>
</evidence>
<protein>
    <recommendedName>
        <fullName evidence="2 4">peptidylprolyl isomerase</fullName>
        <ecNumber evidence="2 4">5.2.1.8</ecNumber>
    </recommendedName>
</protein>
<evidence type="ECO:0000256" key="1">
    <source>
        <dbReference type="ARBA" id="ARBA00000971"/>
    </source>
</evidence>
<dbReference type="Proteomes" id="UP000001311">
    <property type="component" value="Chromosome"/>
</dbReference>
<dbReference type="Pfam" id="PF00254">
    <property type="entry name" value="FKBP_C"/>
    <property type="match status" value="1"/>
</dbReference>
<proteinExistence type="predicted"/>
<evidence type="ECO:0000256" key="6">
    <source>
        <dbReference type="SAM" id="Phobius"/>
    </source>
</evidence>
<dbReference type="InterPro" id="IPR046357">
    <property type="entry name" value="PPIase_dom_sf"/>
</dbReference>
<keyword evidence="6" id="KW-1133">Transmembrane helix</keyword>
<organism evidence="8 9">
    <name type="scientific">Rickettsia massiliae (strain Mtu5)</name>
    <dbReference type="NCBI Taxonomy" id="416276"/>
    <lineage>
        <taxon>Bacteria</taxon>
        <taxon>Pseudomonadati</taxon>
        <taxon>Pseudomonadota</taxon>
        <taxon>Alphaproteobacteria</taxon>
        <taxon>Rickettsiales</taxon>
        <taxon>Rickettsiaceae</taxon>
        <taxon>Rickettsieae</taxon>
        <taxon>Rickettsia</taxon>
        <taxon>spotted fever group</taxon>
    </lineage>
</organism>
<accession>A8F1G6</accession>
<keyword evidence="6" id="KW-0812">Transmembrane</keyword>
<evidence type="ECO:0000313" key="8">
    <source>
        <dbReference type="EMBL" id="ABV84752.1"/>
    </source>
</evidence>
<keyword evidence="3 4" id="KW-0697">Rotamase</keyword>
<sequence>MDCYSKLCYTKTLIYMQKFLSLIIVILILYNIVKLKISPDNNNPTTVEQTASNNSSTDKNHTSINNEPSISLNGNLFERTVSKIVINALKTEEGKAFFENILQPLNGPINPNDYTIEVRKDLVKTLFKINTLGSGNVGPASCGHVVTVLYQISDMNNTLISEDTKTFTLGSAPIMLGLDNVIIGMMVGEAREAIIPAKYAVNNSNNIIFDDAYNYKVNVILKSILPQNFVKSNEVKIYDDEIAYRVPLLCGEKVSFNAKITRLSNGKILYDSKAKGQQIDMKIGDITYPLIFSYALQGKVTVGTRSVIAEGKTFKTLGSNINKIISHESLPINEYLLLELGDFKQN</sequence>
<dbReference type="KEGG" id="rms:RMA_0559"/>
<feature type="transmembrane region" description="Helical" evidence="6">
    <location>
        <begin position="12"/>
        <end position="33"/>
    </location>
</feature>
<dbReference type="HOGENOM" id="CLU_839076_0_0_5"/>
<dbReference type="GO" id="GO:0003755">
    <property type="term" value="F:peptidyl-prolyl cis-trans isomerase activity"/>
    <property type="evidence" value="ECO:0007669"/>
    <property type="project" value="UniProtKB-KW"/>
</dbReference>
<gene>
    <name evidence="8" type="ordered locus">RMA_0559</name>
</gene>
<evidence type="ECO:0000256" key="3">
    <source>
        <dbReference type="ARBA" id="ARBA00023110"/>
    </source>
</evidence>
<feature type="region of interest" description="Disordered" evidence="5">
    <location>
        <begin position="43"/>
        <end position="67"/>
    </location>
</feature>
<comment type="catalytic activity">
    <reaction evidence="1 4">
        <text>[protein]-peptidylproline (omega=180) = [protein]-peptidylproline (omega=0)</text>
        <dbReference type="Rhea" id="RHEA:16237"/>
        <dbReference type="Rhea" id="RHEA-COMP:10747"/>
        <dbReference type="Rhea" id="RHEA-COMP:10748"/>
        <dbReference type="ChEBI" id="CHEBI:83833"/>
        <dbReference type="ChEBI" id="CHEBI:83834"/>
        <dbReference type="EC" id="5.2.1.8"/>
    </reaction>
</comment>
<reference evidence="8 9" key="1">
    <citation type="journal article" date="2007" name="Genome Res.">
        <title>Lateral gene transfer between obligate intracellular bacteria: evidence from the Rickettsia massiliae genome.</title>
        <authorList>
            <person name="Blanc G."/>
            <person name="Ogata H."/>
            <person name="Robert C."/>
            <person name="Audic S."/>
            <person name="Claverie J.-M."/>
            <person name="Raoult D."/>
        </authorList>
    </citation>
    <scope>NUCLEOTIDE SEQUENCE [LARGE SCALE GENOMIC DNA]</scope>
    <source>
        <strain evidence="9">Mtu5</strain>
    </source>
</reference>
<name>A8F1G6_RICM5</name>
<dbReference type="InterPro" id="IPR001179">
    <property type="entry name" value="PPIase_FKBP_dom"/>
</dbReference>
<dbReference type="EMBL" id="CP000683">
    <property type="protein sequence ID" value="ABV84752.1"/>
    <property type="molecule type" value="Genomic_DNA"/>
</dbReference>
<dbReference type="SUPFAM" id="SSF54534">
    <property type="entry name" value="FKBP-like"/>
    <property type="match status" value="1"/>
</dbReference>
<evidence type="ECO:0000256" key="5">
    <source>
        <dbReference type="SAM" id="MobiDB-lite"/>
    </source>
</evidence>
<dbReference type="PROSITE" id="PS50059">
    <property type="entry name" value="FKBP_PPIASE"/>
    <property type="match status" value="1"/>
</dbReference>
<dbReference type="EC" id="5.2.1.8" evidence="2 4"/>
<dbReference type="AlphaFoldDB" id="A8F1G6"/>
<evidence type="ECO:0000256" key="4">
    <source>
        <dbReference type="PROSITE-ProRule" id="PRU00277"/>
    </source>
</evidence>
<keyword evidence="4" id="KW-0413">Isomerase</keyword>
<evidence type="ECO:0000256" key="2">
    <source>
        <dbReference type="ARBA" id="ARBA00013194"/>
    </source>
</evidence>
<feature type="domain" description="PPIase FKBP-type" evidence="7">
    <location>
        <begin position="143"/>
        <end position="241"/>
    </location>
</feature>
<keyword evidence="6" id="KW-0472">Membrane</keyword>
<dbReference type="Gene3D" id="3.10.50.40">
    <property type="match status" value="1"/>
</dbReference>